<feature type="transmembrane region" description="Helical" evidence="7">
    <location>
        <begin position="71"/>
        <end position="88"/>
    </location>
</feature>
<evidence type="ECO:0000256" key="5">
    <source>
        <dbReference type="ARBA" id="ARBA00023136"/>
    </source>
</evidence>
<evidence type="ECO:0000256" key="2">
    <source>
        <dbReference type="ARBA" id="ARBA00022692"/>
    </source>
</evidence>
<sequence length="435" mass="48562">MKYILKWISNLRVAIFLLLIIATASGLGTALPQKESAESYQEAYALFPWLGLFSGESILQLELDHVYSSDWFLTLLAWLGIALIICSWRRQWPALQATLRWIDYKYPRQLSKLALAETMITSDPNGSLQRLEELLKEKGWQVRIKQKRLAARRGIAGRVGPLLVHTGLILIMLGAVWGVLGGHRLERFLAPGRELELLNSHGKSQLNIALENFQIDRDPAGRTEQYRSMLRLRDTKKTNQANVGYLRHDSRYEISVNHPLRYGGMTVYQADWSLAAITVQLGHSPRLQLPLEEFPQLGNQVWGVVLPTNPDGSNPILLAVSSERGPVEIFDANASNLGRLNPGGESLEINGLSIRVESILPASGLLFKRDPGVPLVYTGFAVALLGGSLSLIATRQLWAIAELTQRRVHIGGLCNRGFTSFAYELPEFISKIQQV</sequence>
<feature type="domain" description="ResB-like" evidence="9">
    <location>
        <begin position="11"/>
        <end position="281"/>
    </location>
</feature>
<evidence type="ECO:0000259" key="9">
    <source>
        <dbReference type="Pfam" id="PF05140"/>
    </source>
</evidence>
<evidence type="ECO:0000256" key="3">
    <source>
        <dbReference type="ARBA" id="ARBA00022748"/>
    </source>
</evidence>
<dbReference type="GO" id="GO:0017004">
    <property type="term" value="P:cytochrome complex assembly"/>
    <property type="evidence" value="ECO:0007669"/>
    <property type="project" value="UniProtKB-UniRule"/>
</dbReference>
<accession>A0A2H4ZNR9</accession>
<organism evidence="10">
    <name type="scientific">Paulinella longichromatophora</name>
    <dbReference type="NCBI Taxonomy" id="1708747"/>
    <lineage>
        <taxon>Eukaryota</taxon>
        <taxon>Sar</taxon>
        <taxon>Rhizaria</taxon>
        <taxon>Cercozoa</taxon>
        <taxon>Imbricatea</taxon>
        <taxon>Silicofilosea</taxon>
        <taxon>Euglyphida</taxon>
        <taxon>Paulinellidae</taxon>
        <taxon>Paulinella</taxon>
    </lineage>
</organism>
<dbReference type="Pfam" id="PF05140">
    <property type="entry name" value="ResB"/>
    <property type="match status" value="1"/>
</dbReference>
<keyword evidence="5 6" id="KW-0472">Membrane</keyword>
<feature type="transmembrane region" description="Helical" evidence="7">
    <location>
        <begin position="155"/>
        <end position="180"/>
    </location>
</feature>
<evidence type="ECO:0000256" key="8">
    <source>
        <dbReference type="SAM" id="SignalP"/>
    </source>
</evidence>
<name>A0A2H4ZNR9_9EUKA</name>
<evidence type="ECO:0000256" key="1">
    <source>
        <dbReference type="ARBA" id="ARBA00004141"/>
    </source>
</evidence>
<comment type="subcellular location">
    <subcellularLocation>
        <location evidence="6">Cellular thylakoid membrane</location>
        <topology evidence="6">Multi-pass membrane protein</topology>
    </subcellularLocation>
    <subcellularLocation>
        <location evidence="1">Membrane</location>
        <topology evidence="1">Multi-pass membrane protein</topology>
    </subcellularLocation>
</comment>
<evidence type="ECO:0000256" key="4">
    <source>
        <dbReference type="ARBA" id="ARBA00022989"/>
    </source>
</evidence>
<reference evidence="10" key="1">
    <citation type="submission" date="2017-10" db="EMBL/GenBank/DDBJ databases">
        <title>Paulinella longichromatophora chromatophore genome.</title>
        <authorList>
            <person name="Lhee D."/>
            <person name="Yoon H.S."/>
        </authorList>
    </citation>
    <scope>NUCLEOTIDE SEQUENCE</scope>
</reference>
<dbReference type="AlphaFoldDB" id="A0A2H4ZNR9"/>
<keyword evidence="10" id="KW-0934">Plastid</keyword>
<keyword evidence="8" id="KW-0732">Signal</keyword>
<keyword evidence="2 6" id="KW-0812">Transmembrane</keyword>
<dbReference type="InterPro" id="IPR007816">
    <property type="entry name" value="ResB-like_domain"/>
</dbReference>
<evidence type="ECO:0000313" key="10">
    <source>
        <dbReference type="EMBL" id="AUG32151.1"/>
    </source>
</evidence>
<geneLocation type="plastid" evidence="10"/>
<evidence type="ECO:0000256" key="7">
    <source>
        <dbReference type="SAM" id="Phobius"/>
    </source>
</evidence>
<dbReference type="GO" id="GO:0042651">
    <property type="term" value="C:thylakoid membrane"/>
    <property type="evidence" value="ECO:0007669"/>
    <property type="project" value="UniProtKB-UniRule"/>
</dbReference>
<comment type="function">
    <text evidence="6">Required during biogenesis of c-type cytochromes (cytochrome c6 and cytochrome f) at the step of heme attachment.</text>
</comment>
<proteinExistence type="inferred from homology"/>
<comment type="similarity">
    <text evidence="6">Belongs to the Ccs1/CcsB family.</text>
</comment>
<comment type="subunit">
    <text evidence="6">May interact with CcsA.</text>
</comment>
<dbReference type="InterPro" id="IPR023494">
    <property type="entry name" value="Cyt_c_bgen_Ccs1/CcsB/ResB"/>
</dbReference>
<protein>
    <recommendedName>
        <fullName evidence="6">Cytochrome c biogenesis protein CcsB</fullName>
    </recommendedName>
</protein>
<keyword evidence="4 6" id="KW-1133">Transmembrane helix</keyword>
<dbReference type="PANTHER" id="PTHR31566:SF0">
    <property type="entry name" value="CYTOCHROME C BIOGENESIS PROTEIN CCS1, CHLOROPLASTIC"/>
    <property type="match status" value="1"/>
</dbReference>
<gene>
    <name evidence="6" type="primary">ccsB</name>
    <name evidence="6" type="synonym">ccs1</name>
    <name evidence="10" type="ORF">PLO_144</name>
</gene>
<keyword evidence="6" id="KW-0793">Thylakoid</keyword>
<evidence type="ECO:0000256" key="6">
    <source>
        <dbReference type="HAMAP-Rule" id="MF_01392"/>
    </source>
</evidence>
<dbReference type="EMBL" id="MG264610">
    <property type="protein sequence ID" value="AUG32151.1"/>
    <property type="molecule type" value="Genomic_DNA"/>
</dbReference>
<feature type="signal peptide" evidence="8">
    <location>
        <begin position="1"/>
        <end position="26"/>
    </location>
</feature>
<feature type="chain" id="PRO_5014132912" description="Cytochrome c biogenesis protein CcsB" evidence="8">
    <location>
        <begin position="27"/>
        <end position="435"/>
    </location>
</feature>
<keyword evidence="3 6" id="KW-0201">Cytochrome c-type biogenesis</keyword>
<dbReference type="PANTHER" id="PTHR31566">
    <property type="entry name" value="CYTOCHROME C BIOGENESIS PROTEIN CCS1, CHLOROPLASTIC"/>
    <property type="match status" value="1"/>
</dbReference>
<dbReference type="HAMAP" id="MF_01392">
    <property type="entry name" value="CytC_Ccs1"/>
    <property type="match status" value="1"/>
</dbReference>